<dbReference type="SMART" id="SM00184">
    <property type="entry name" value="RING"/>
    <property type="match status" value="1"/>
</dbReference>
<evidence type="ECO:0000256" key="2">
    <source>
        <dbReference type="ARBA" id="ARBA00004514"/>
    </source>
</evidence>
<evidence type="ECO:0000256" key="8">
    <source>
        <dbReference type="ARBA" id="ARBA00022786"/>
    </source>
</evidence>
<dbReference type="GO" id="GO:0072572">
    <property type="term" value="F:poly-ADP-D-ribose binding"/>
    <property type="evidence" value="ECO:0007669"/>
    <property type="project" value="UniProtKB-UniRule"/>
</dbReference>
<dbReference type="STRING" id="48709.A0A1D2MJ36"/>
<dbReference type="GO" id="GO:0006511">
    <property type="term" value="P:ubiquitin-dependent protein catabolic process"/>
    <property type="evidence" value="ECO:0007669"/>
    <property type="project" value="UniProtKB-UniRule"/>
</dbReference>
<dbReference type="CDD" id="cd16546">
    <property type="entry name" value="RING-HC_RNF146"/>
    <property type="match status" value="1"/>
</dbReference>
<protein>
    <recommendedName>
        <fullName evidence="11">E3 ubiquitin-protein ligase</fullName>
        <ecNumber evidence="11">2.3.2.27</ecNumber>
    </recommendedName>
</protein>
<feature type="domain" description="RING-type" evidence="13">
    <location>
        <begin position="35"/>
        <end position="74"/>
    </location>
</feature>
<comment type="caution">
    <text evidence="15">The sequence shown here is derived from an EMBL/GenBank/DDBJ whole genome shotgun (WGS) entry which is preliminary data.</text>
</comment>
<evidence type="ECO:0000256" key="12">
    <source>
        <dbReference type="SAM" id="MobiDB-lite"/>
    </source>
</evidence>
<proteinExistence type="predicted"/>
<dbReference type="InterPro" id="IPR018123">
    <property type="entry name" value="WWE-dom_subgr"/>
</dbReference>
<evidence type="ECO:0000259" key="13">
    <source>
        <dbReference type="PROSITE" id="PS50089"/>
    </source>
</evidence>
<dbReference type="Pfam" id="PF00097">
    <property type="entry name" value="zf-C3HC4"/>
    <property type="match status" value="1"/>
</dbReference>
<comment type="catalytic activity">
    <reaction evidence="1 11">
        <text>S-ubiquitinyl-[E2 ubiquitin-conjugating enzyme]-L-cysteine + [acceptor protein]-L-lysine = [E2 ubiquitin-conjugating enzyme]-L-cysteine + N(6)-ubiquitinyl-[acceptor protein]-L-lysine.</text>
        <dbReference type="EC" id="2.3.2.27"/>
    </reaction>
</comment>
<dbReference type="InterPro" id="IPR018957">
    <property type="entry name" value="Znf_C3HC4_RING-type"/>
</dbReference>
<evidence type="ECO:0000256" key="5">
    <source>
        <dbReference type="ARBA" id="ARBA00022687"/>
    </source>
</evidence>
<dbReference type="OMA" id="CGHINCF"/>
<evidence type="ECO:0000256" key="6">
    <source>
        <dbReference type="ARBA" id="ARBA00022723"/>
    </source>
</evidence>
<accession>A0A1D2MJ36</accession>
<dbReference type="InterPro" id="IPR037197">
    <property type="entry name" value="WWE_dom_sf"/>
</dbReference>
<evidence type="ECO:0000256" key="1">
    <source>
        <dbReference type="ARBA" id="ARBA00000900"/>
    </source>
</evidence>
<dbReference type="SUPFAM" id="SSF117839">
    <property type="entry name" value="WWE domain"/>
    <property type="match status" value="1"/>
</dbReference>
<dbReference type="GO" id="GO:0005634">
    <property type="term" value="C:nucleus"/>
    <property type="evidence" value="ECO:0007669"/>
    <property type="project" value="TreeGrafter"/>
</dbReference>
<keyword evidence="9 11" id="KW-0862">Zinc</keyword>
<dbReference type="SUPFAM" id="SSF57850">
    <property type="entry name" value="RING/U-box"/>
    <property type="match status" value="1"/>
</dbReference>
<reference evidence="15 16" key="1">
    <citation type="journal article" date="2016" name="Genome Biol. Evol.">
        <title>Gene Family Evolution Reflects Adaptation to Soil Environmental Stressors in the Genome of the Collembolan Orchesella cincta.</title>
        <authorList>
            <person name="Faddeeva-Vakhrusheva A."/>
            <person name="Derks M.F."/>
            <person name="Anvar S.Y."/>
            <person name="Agamennone V."/>
            <person name="Suring W."/>
            <person name="Smit S."/>
            <person name="van Straalen N.M."/>
            <person name="Roelofs D."/>
        </authorList>
    </citation>
    <scope>NUCLEOTIDE SEQUENCE [LARGE SCALE GENOMIC DNA]</scope>
    <source>
        <tissue evidence="15">Mixed pool</tissue>
    </source>
</reference>
<dbReference type="GO" id="GO:0016055">
    <property type="term" value="P:Wnt signaling pathway"/>
    <property type="evidence" value="ECO:0007669"/>
    <property type="project" value="UniProtKB-KW"/>
</dbReference>
<evidence type="ECO:0000256" key="3">
    <source>
        <dbReference type="ARBA" id="ARBA00022490"/>
    </source>
</evidence>
<dbReference type="OrthoDB" id="8067716at2759"/>
<dbReference type="InterPro" id="IPR044110">
    <property type="entry name" value="RING-HC_RNF146"/>
</dbReference>
<dbReference type="SMART" id="SM00678">
    <property type="entry name" value="WWE"/>
    <property type="match status" value="1"/>
</dbReference>
<dbReference type="GO" id="GO:0051865">
    <property type="term" value="P:protein autoubiquitination"/>
    <property type="evidence" value="ECO:0007669"/>
    <property type="project" value="UniProtKB-UniRule"/>
</dbReference>
<feature type="region of interest" description="Disordered" evidence="12">
    <location>
        <begin position="182"/>
        <end position="224"/>
    </location>
</feature>
<name>A0A1D2MJ36_ORCCI</name>
<keyword evidence="8 11" id="KW-0833">Ubl conjugation pathway</keyword>
<keyword evidence="7 10" id="KW-0863">Zinc-finger</keyword>
<dbReference type="Pfam" id="PF02825">
    <property type="entry name" value="WWE"/>
    <property type="match status" value="1"/>
</dbReference>
<dbReference type="EMBL" id="LJIJ01001103">
    <property type="protein sequence ID" value="ODM92983.1"/>
    <property type="molecule type" value="Genomic_DNA"/>
</dbReference>
<keyword evidence="5" id="KW-0879">Wnt signaling pathway</keyword>
<comment type="domain">
    <text evidence="11">The WWE domain mediates non-covalent poly(ADP-ribose)-binding.</text>
</comment>
<evidence type="ECO:0000256" key="11">
    <source>
        <dbReference type="RuleBase" id="RU367115"/>
    </source>
</evidence>
<dbReference type="PANTHER" id="PTHR13417:SF2">
    <property type="entry name" value="E3 UBIQUITIN-PROTEIN LIGASE RNF146"/>
    <property type="match status" value="1"/>
</dbReference>
<feature type="compositionally biased region" description="Low complexity" evidence="12">
    <location>
        <begin position="1"/>
        <end position="22"/>
    </location>
</feature>
<dbReference type="PROSITE" id="PS50918">
    <property type="entry name" value="WWE"/>
    <property type="match status" value="1"/>
</dbReference>
<comment type="PTM">
    <text evidence="11">Ubiquitinated; autoubiquitinated.</text>
</comment>
<comment type="subcellular location">
    <subcellularLocation>
        <location evidence="2 11">Cytoplasm</location>
        <location evidence="2 11">Cytosol</location>
    </subcellularLocation>
</comment>
<keyword evidence="16" id="KW-1185">Reference proteome</keyword>
<dbReference type="InterPro" id="IPR033509">
    <property type="entry name" value="RNF146"/>
</dbReference>
<comment type="function">
    <text evidence="11">E3 ubiquitin-protein ligase that specifically binds poly-ADP-ribosylated proteins and mediates their ubiquitination and subsequent degradation.</text>
</comment>
<dbReference type="Proteomes" id="UP000094527">
    <property type="component" value="Unassembled WGS sequence"/>
</dbReference>
<organism evidence="15 16">
    <name type="scientific">Orchesella cincta</name>
    <name type="common">Springtail</name>
    <name type="synonym">Podura cincta</name>
    <dbReference type="NCBI Taxonomy" id="48709"/>
    <lineage>
        <taxon>Eukaryota</taxon>
        <taxon>Metazoa</taxon>
        <taxon>Ecdysozoa</taxon>
        <taxon>Arthropoda</taxon>
        <taxon>Hexapoda</taxon>
        <taxon>Collembola</taxon>
        <taxon>Entomobryomorpha</taxon>
        <taxon>Entomobryoidea</taxon>
        <taxon>Orchesellidae</taxon>
        <taxon>Orchesellinae</taxon>
        <taxon>Orchesella</taxon>
    </lineage>
</organism>
<dbReference type="PROSITE" id="PS50089">
    <property type="entry name" value="ZF_RING_2"/>
    <property type="match status" value="1"/>
</dbReference>
<evidence type="ECO:0000256" key="10">
    <source>
        <dbReference type="PROSITE-ProRule" id="PRU00175"/>
    </source>
</evidence>
<dbReference type="GO" id="GO:0008270">
    <property type="term" value="F:zinc ion binding"/>
    <property type="evidence" value="ECO:0007669"/>
    <property type="project" value="UniProtKB-UniRule"/>
</dbReference>
<dbReference type="InterPro" id="IPR013083">
    <property type="entry name" value="Znf_RING/FYVE/PHD"/>
</dbReference>
<dbReference type="PANTHER" id="PTHR13417">
    <property type="entry name" value="E3 UBIQUITIN-PROTEIN LIGASE RNF146"/>
    <property type="match status" value="1"/>
</dbReference>
<dbReference type="PROSITE" id="PS00518">
    <property type="entry name" value="ZF_RING_1"/>
    <property type="match status" value="1"/>
</dbReference>
<feature type="region of interest" description="Disordered" evidence="12">
    <location>
        <begin position="1"/>
        <end position="29"/>
    </location>
</feature>
<keyword evidence="6 11" id="KW-0479">Metal-binding</keyword>
<dbReference type="GO" id="GO:0005829">
    <property type="term" value="C:cytosol"/>
    <property type="evidence" value="ECO:0007669"/>
    <property type="project" value="UniProtKB-SubCell"/>
</dbReference>
<dbReference type="AlphaFoldDB" id="A0A1D2MJ36"/>
<evidence type="ECO:0000313" key="15">
    <source>
        <dbReference type="EMBL" id="ODM92983.1"/>
    </source>
</evidence>
<keyword evidence="4 11" id="KW-0808">Transferase</keyword>
<dbReference type="EC" id="2.3.2.27" evidence="11"/>
<dbReference type="InterPro" id="IPR001841">
    <property type="entry name" value="Znf_RING"/>
</dbReference>
<dbReference type="GO" id="GO:0061630">
    <property type="term" value="F:ubiquitin protein ligase activity"/>
    <property type="evidence" value="ECO:0007669"/>
    <property type="project" value="UniProtKB-UniRule"/>
</dbReference>
<dbReference type="Gene3D" id="3.30.720.50">
    <property type="match status" value="1"/>
</dbReference>
<dbReference type="InterPro" id="IPR004170">
    <property type="entry name" value="WWE_dom"/>
</dbReference>
<dbReference type="InterPro" id="IPR017907">
    <property type="entry name" value="Znf_RING_CS"/>
</dbReference>
<sequence length="224" mass="23875">MEGANGRNSDGSAAAGASSPEKSSGHSTGGSKCECPVCLQTCMLPVQLPCGHLFCYMCIKGVFLNQNSGCPMCRGVIPITVLTNPVLKEDPDQLSKGVKLANGPEWYYEGRGGGWWLYDERTMNELEKAFKNSQQTCQLVLAGHIYVVDFTQMIQYRLTDVNAVRRIKHGTNQPVKGVAGILMTGNGPNGGNNGTPAPQPPPNTGPVTRARTRLGNPGNVPGNT</sequence>
<evidence type="ECO:0000259" key="14">
    <source>
        <dbReference type="PROSITE" id="PS50918"/>
    </source>
</evidence>
<feature type="domain" description="WWE" evidence="14">
    <location>
        <begin position="92"/>
        <end position="169"/>
    </location>
</feature>
<evidence type="ECO:0000256" key="9">
    <source>
        <dbReference type="ARBA" id="ARBA00022833"/>
    </source>
</evidence>
<dbReference type="Gene3D" id="3.30.40.10">
    <property type="entry name" value="Zinc/RING finger domain, C3HC4 (zinc finger)"/>
    <property type="match status" value="1"/>
</dbReference>
<keyword evidence="3 11" id="KW-0963">Cytoplasm</keyword>
<evidence type="ECO:0000256" key="7">
    <source>
        <dbReference type="ARBA" id="ARBA00022771"/>
    </source>
</evidence>
<evidence type="ECO:0000256" key="4">
    <source>
        <dbReference type="ARBA" id="ARBA00022679"/>
    </source>
</evidence>
<evidence type="ECO:0000313" key="16">
    <source>
        <dbReference type="Proteomes" id="UP000094527"/>
    </source>
</evidence>
<comment type="pathway">
    <text evidence="11">Protein modification; protein ubiquitination.</text>
</comment>
<gene>
    <name evidence="15" type="ORF">Ocin01_13694</name>
</gene>
<dbReference type="UniPathway" id="UPA00143"/>